<evidence type="ECO:0000259" key="6">
    <source>
        <dbReference type="Pfam" id="PF13657"/>
    </source>
</evidence>
<evidence type="ECO:0000256" key="1">
    <source>
        <dbReference type="ARBA" id="ARBA00010164"/>
    </source>
</evidence>
<evidence type="ECO:0000313" key="7">
    <source>
        <dbReference type="EMBL" id="ADW71451.1"/>
    </source>
</evidence>
<keyword evidence="2" id="KW-0808">Transferase</keyword>
<protein>
    <submittedName>
        <fullName evidence="7">HipA N-terminal domain protein</fullName>
    </submittedName>
</protein>
<dbReference type="GO" id="GO:0004674">
    <property type="term" value="F:protein serine/threonine kinase activity"/>
    <property type="evidence" value="ECO:0007669"/>
    <property type="project" value="TreeGrafter"/>
</dbReference>
<dbReference type="Pfam" id="PF07804">
    <property type="entry name" value="HipA_C"/>
    <property type="match status" value="1"/>
</dbReference>
<comment type="similarity">
    <text evidence="1">Belongs to the HipA Ser/Thr kinase family.</text>
</comment>
<dbReference type="PaxDb" id="1198114-AciX9_4509"/>
<name>E8X7L7_GRATM</name>
<geneLocation type="plasmid" evidence="7 8">
    <name>pACIX904</name>
</geneLocation>
<evidence type="ECO:0000259" key="5">
    <source>
        <dbReference type="Pfam" id="PF07804"/>
    </source>
</evidence>
<dbReference type="GO" id="GO:0005829">
    <property type="term" value="C:cytosol"/>
    <property type="evidence" value="ECO:0007669"/>
    <property type="project" value="TreeGrafter"/>
</dbReference>
<dbReference type="NCBIfam" id="TIGR03071">
    <property type="entry name" value="couple_hipA"/>
    <property type="match status" value="1"/>
</dbReference>
<organism evidence="8">
    <name type="scientific">Granulicella tundricola (strain ATCC BAA-1859 / DSM 23138 / MP5ACTX9)</name>
    <dbReference type="NCBI Taxonomy" id="1198114"/>
    <lineage>
        <taxon>Bacteria</taxon>
        <taxon>Pseudomonadati</taxon>
        <taxon>Acidobacteriota</taxon>
        <taxon>Terriglobia</taxon>
        <taxon>Terriglobales</taxon>
        <taxon>Acidobacteriaceae</taxon>
        <taxon>Granulicella</taxon>
    </lineage>
</organism>
<keyword evidence="3" id="KW-0418">Kinase</keyword>
<feature type="region of interest" description="Disordered" evidence="4">
    <location>
        <begin position="114"/>
        <end position="140"/>
    </location>
</feature>
<dbReference type="PANTHER" id="PTHR37419">
    <property type="entry name" value="SERINE/THREONINE-PROTEIN KINASE TOXIN HIPA"/>
    <property type="match status" value="1"/>
</dbReference>
<gene>
    <name evidence="7" type="ordered locus">AciX9_4509</name>
</gene>
<dbReference type="AlphaFoldDB" id="E8X7L7"/>
<dbReference type="EMBL" id="CP002484">
    <property type="protein sequence ID" value="ADW71451.1"/>
    <property type="molecule type" value="Genomic_DNA"/>
</dbReference>
<dbReference type="HOGENOM" id="CLU_030167_3_0_0"/>
<proteinExistence type="inferred from homology"/>
<feature type="domain" description="HipA-like C-terminal" evidence="5">
    <location>
        <begin position="145"/>
        <end position="353"/>
    </location>
</feature>
<evidence type="ECO:0000313" key="8">
    <source>
        <dbReference type="Proteomes" id="UP000000343"/>
    </source>
</evidence>
<keyword evidence="7" id="KW-0614">Plasmid</keyword>
<keyword evidence="8" id="KW-1185">Reference proteome</keyword>
<dbReference type="InterPro" id="IPR017508">
    <property type="entry name" value="HipA_N1"/>
</dbReference>
<dbReference type="Proteomes" id="UP000000343">
    <property type="component" value="Plasmid pACIX904"/>
</dbReference>
<dbReference type="InterPro" id="IPR012893">
    <property type="entry name" value="HipA-like_C"/>
</dbReference>
<accession>E8X7L7</accession>
<dbReference type="InterPro" id="IPR052028">
    <property type="entry name" value="HipA_Ser/Thr_kinase"/>
</dbReference>
<dbReference type="KEGG" id="acm:AciX9_4509"/>
<dbReference type="PANTHER" id="PTHR37419:SF1">
    <property type="entry name" value="SERINE_THREONINE-PROTEIN KINASE TOXIN HIPA"/>
    <property type="match status" value="1"/>
</dbReference>
<dbReference type="Pfam" id="PF13657">
    <property type="entry name" value="Couple_hipA"/>
    <property type="match status" value="1"/>
</dbReference>
<dbReference type="Gene3D" id="1.10.1070.20">
    <property type="match status" value="1"/>
</dbReference>
<sequence length="414" mass="46299">MSKRRNLAQLSVWLNQTLVGSLTELPNDRNLFVFDQGYAENPQRPVLSLSFTAAEGQLITEPVTTQMRVPPFFSNLLPEDELRRYVAERVGMKGVRDFPLLQLLGEDLPGAVTVRPESEGPPSEEIEPQGPANPITAQDDSPLRFSLAGVQMKFSATGSPERGLTIPVEGKGGHWILKLPSIRYPLVPENEYSMMQFAQAVGIGTAETGLVPVEEIEGLPEVFRKQIANALWVKRFDRMSQNKRVHMEDFNQLYGQFPEEKYKNYSYGNMATDLVRAVGLPAAEEFMRRLIFSAAIGNADMHLKNWTLLYADGTTPELSPAYDLLSTIAYIPDFTMSLSMAKEKDVRKLNKELLDRFVAKIPAPATPLIAAALETAERIMLVWPSIRDGLPMTDDAKNKVTERMHIFPLTKGFA</sequence>
<feature type="domain" description="HipA N-terminal subdomain 1" evidence="6">
    <location>
        <begin position="10"/>
        <end position="114"/>
    </location>
</feature>
<evidence type="ECO:0000256" key="3">
    <source>
        <dbReference type="ARBA" id="ARBA00022777"/>
    </source>
</evidence>
<reference evidence="8" key="1">
    <citation type="submission" date="2011-01" db="EMBL/GenBank/DDBJ databases">
        <title>Complete sequence of plasmid4 of Acidobacterium sp. MP5ACTX9.</title>
        <authorList>
            <consortium name="US DOE Joint Genome Institute"/>
            <person name="Lucas S."/>
            <person name="Copeland A."/>
            <person name="Lapidus A."/>
            <person name="Cheng J.-F."/>
            <person name="Goodwin L."/>
            <person name="Pitluck S."/>
            <person name="Teshima H."/>
            <person name="Detter J.C."/>
            <person name="Han C."/>
            <person name="Tapia R."/>
            <person name="Land M."/>
            <person name="Hauser L."/>
            <person name="Kyrpides N."/>
            <person name="Ivanova N."/>
            <person name="Ovchinnikova G."/>
            <person name="Pagani I."/>
            <person name="Rawat S.R."/>
            <person name="Mannisto M."/>
            <person name="Haggblom M.M."/>
            <person name="Woyke T."/>
        </authorList>
    </citation>
    <scope>NUCLEOTIDE SEQUENCE [LARGE SCALE GENOMIC DNA]</scope>
    <source>
        <strain evidence="8">MP5ACTX9</strain>
        <plasmid evidence="8">Plasmid pACIX904</plasmid>
    </source>
</reference>
<evidence type="ECO:0000256" key="2">
    <source>
        <dbReference type="ARBA" id="ARBA00022679"/>
    </source>
</evidence>
<dbReference type="eggNOG" id="COG3550">
    <property type="taxonomic scope" value="Bacteria"/>
</dbReference>
<evidence type="ECO:0000256" key="4">
    <source>
        <dbReference type="SAM" id="MobiDB-lite"/>
    </source>
</evidence>